<reference evidence="3" key="1">
    <citation type="journal article" date="2013" name="Nature">
        <title>Draft genome of the wheat A-genome progenitor Triticum urartu.</title>
        <authorList>
            <person name="Ling H.Q."/>
            <person name="Zhao S."/>
            <person name="Liu D."/>
            <person name="Wang J."/>
            <person name="Sun H."/>
            <person name="Zhang C."/>
            <person name="Fan H."/>
            <person name="Li D."/>
            <person name="Dong L."/>
            <person name="Tao Y."/>
            <person name="Gao C."/>
            <person name="Wu H."/>
            <person name="Li Y."/>
            <person name="Cui Y."/>
            <person name="Guo X."/>
            <person name="Zheng S."/>
            <person name="Wang B."/>
            <person name="Yu K."/>
            <person name="Liang Q."/>
            <person name="Yang W."/>
            <person name="Lou X."/>
            <person name="Chen J."/>
            <person name="Feng M."/>
            <person name="Jian J."/>
            <person name="Zhang X."/>
            <person name="Luo G."/>
            <person name="Jiang Y."/>
            <person name="Liu J."/>
            <person name="Wang Z."/>
            <person name="Sha Y."/>
            <person name="Zhang B."/>
            <person name="Wu H."/>
            <person name="Tang D."/>
            <person name="Shen Q."/>
            <person name="Xue P."/>
            <person name="Zou S."/>
            <person name="Wang X."/>
            <person name="Liu X."/>
            <person name="Wang F."/>
            <person name="Yang Y."/>
            <person name="An X."/>
            <person name="Dong Z."/>
            <person name="Zhang K."/>
            <person name="Zhang X."/>
            <person name="Luo M.C."/>
            <person name="Dvorak J."/>
            <person name="Tong Y."/>
            <person name="Wang J."/>
            <person name="Yang H."/>
            <person name="Li Z."/>
            <person name="Wang D."/>
            <person name="Zhang A."/>
            <person name="Wang J."/>
        </authorList>
    </citation>
    <scope>NUCLEOTIDE SEQUENCE</scope>
    <source>
        <strain evidence="3">cv. G1812</strain>
    </source>
</reference>
<dbReference type="EnsemblPlants" id="TuG1812G0400003646.01.T01">
    <property type="protein sequence ID" value="TuG1812G0400003646.01.T01.cds281737"/>
    <property type="gene ID" value="TuG1812G0400003646.01"/>
</dbReference>
<name>A0A8R7Q6U2_TRIUA</name>
<keyword evidence="1" id="KW-0472">Membrane</keyword>
<reference evidence="2" key="3">
    <citation type="submission" date="2022-06" db="UniProtKB">
        <authorList>
            <consortium name="EnsemblPlants"/>
        </authorList>
    </citation>
    <scope>IDENTIFICATION</scope>
</reference>
<reference evidence="2" key="2">
    <citation type="submission" date="2018-03" db="EMBL/GenBank/DDBJ databases">
        <title>The Triticum urartu genome reveals the dynamic nature of wheat genome evolution.</title>
        <authorList>
            <person name="Ling H."/>
            <person name="Ma B."/>
            <person name="Shi X."/>
            <person name="Liu H."/>
            <person name="Dong L."/>
            <person name="Sun H."/>
            <person name="Cao Y."/>
            <person name="Gao Q."/>
            <person name="Zheng S."/>
            <person name="Li Y."/>
            <person name="Yu Y."/>
            <person name="Du H."/>
            <person name="Qi M."/>
            <person name="Li Y."/>
            <person name="Yu H."/>
            <person name="Cui Y."/>
            <person name="Wang N."/>
            <person name="Chen C."/>
            <person name="Wu H."/>
            <person name="Zhao Y."/>
            <person name="Zhang J."/>
            <person name="Li Y."/>
            <person name="Zhou W."/>
            <person name="Zhang B."/>
            <person name="Hu W."/>
            <person name="Eijk M."/>
            <person name="Tang J."/>
            <person name="Witsenboer H."/>
            <person name="Zhao S."/>
            <person name="Li Z."/>
            <person name="Zhang A."/>
            <person name="Wang D."/>
            <person name="Liang C."/>
        </authorList>
    </citation>
    <scope>NUCLEOTIDE SEQUENCE [LARGE SCALE GENOMIC DNA]</scope>
    <source>
        <strain evidence="2">cv. G1812</strain>
    </source>
</reference>
<keyword evidence="1" id="KW-1133">Transmembrane helix</keyword>
<organism evidence="2 3">
    <name type="scientific">Triticum urartu</name>
    <name type="common">Red wild einkorn</name>
    <name type="synonym">Crithodium urartu</name>
    <dbReference type="NCBI Taxonomy" id="4572"/>
    <lineage>
        <taxon>Eukaryota</taxon>
        <taxon>Viridiplantae</taxon>
        <taxon>Streptophyta</taxon>
        <taxon>Embryophyta</taxon>
        <taxon>Tracheophyta</taxon>
        <taxon>Spermatophyta</taxon>
        <taxon>Magnoliopsida</taxon>
        <taxon>Liliopsida</taxon>
        <taxon>Poales</taxon>
        <taxon>Poaceae</taxon>
        <taxon>BOP clade</taxon>
        <taxon>Pooideae</taxon>
        <taxon>Triticodae</taxon>
        <taxon>Triticeae</taxon>
        <taxon>Triticinae</taxon>
        <taxon>Triticum</taxon>
    </lineage>
</organism>
<accession>A0A8R7Q6U2</accession>
<evidence type="ECO:0000313" key="2">
    <source>
        <dbReference type="EnsemblPlants" id="TuG1812G0400003646.01.T01.cds281737"/>
    </source>
</evidence>
<keyword evidence="3" id="KW-1185">Reference proteome</keyword>
<dbReference type="Proteomes" id="UP000015106">
    <property type="component" value="Chromosome 4"/>
</dbReference>
<protein>
    <submittedName>
        <fullName evidence="2">Uncharacterized protein</fullName>
    </submittedName>
</protein>
<dbReference type="AlphaFoldDB" id="A0A8R7Q6U2"/>
<dbReference type="Gramene" id="TuG1812G0400003646.01.T01">
    <property type="protein sequence ID" value="TuG1812G0400003646.01.T01.cds281737"/>
    <property type="gene ID" value="TuG1812G0400003646.01"/>
</dbReference>
<keyword evidence="1" id="KW-0812">Transmembrane</keyword>
<evidence type="ECO:0000313" key="3">
    <source>
        <dbReference type="Proteomes" id="UP000015106"/>
    </source>
</evidence>
<evidence type="ECO:0000256" key="1">
    <source>
        <dbReference type="SAM" id="Phobius"/>
    </source>
</evidence>
<sequence length="50" mass="5803">MLWFPSLSLSSAALLPWWFPVLLLRLVFYACVFSFSSFVSVDYLLFYSGD</sequence>
<feature type="transmembrane region" description="Helical" evidence="1">
    <location>
        <begin position="22"/>
        <end position="46"/>
    </location>
</feature>
<proteinExistence type="predicted"/>